<keyword evidence="3" id="KW-1185">Reference proteome</keyword>
<feature type="transmembrane region" description="Helical" evidence="1">
    <location>
        <begin position="86"/>
        <end position="105"/>
    </location>
</feature>
<organism evidence="2 3">
    <name type="scientific">Mitosporidium daphniae</name>
    <dbReference type="NCBI Taxonomy" id="1485682"/>
    <lineage>
        <taxon>Eukaryota</taxon>
        <taxon>Fungi</taxon>
        <taxon>Fungi incertae sedis</taxon>
        <taxon>Microsporidia</taxon>
        <taxon>Mitosporidium</taxon>
    </lineage>
</organism>
<comment type="caution">
    <text evidence="2">The sequence shown here is derived from an EMBL/GenBank/DDBJ whole genome shotgun (WGS) entry which is preliminary data.</text>
</comment>
<dbReference type="VEuPathDB" id="MicrosporidiaDB:DI09_59p10"/>
<dbReference type="Proteomes" id="UP000029725">
    <property type="component" value="Unassembled WGS sequence"/>
</dbReference>
<feature type="transmembrane region" description="Helical" evidence="1">
    <location>
        <begin position="54"/>
        <end position="74"/>
    </location>
</feature>
<protein>
    <submittedName>
        <fullName evidence="2">Uncharacterized protein</fullName>
    </submittedName>
</protein>
<keyword evidence="1" id="KW-1133">Transmembrane helix</keyword>
<dbReference type="GeneID" id="25260388"/>
<evidence type="ECO:0000256" key="1">
    <source>
        <dbReference type="SAM" id="Phobius"/>
    </source>
</evidence>
<accession>A0A098VSJ9</accession>
<dbReference type="HOGENOM" id="CLU_1180485_0_0_1"/>
<evidence type="ECO:0000313" key="3">
    <source>
        <dbReference type="Proteomes" id="UP000029725"/>
    </source>
</evidence>
<proteinExistence type="predicted"/>
<reference evidence="2 3" key="1">
    <citation type="submission" date="2014-04" db="EMBL/GenBank/DDBJ databases">
        <title>A new species of microsporidia sheds light on the evolution of extreme parasitism.</title>
        <authorList>
            <person name="Haag K.L."/>
            <person name="James T.Y."/>
            <person name="Larsson R."/>
            <person name="Schaer T.M."/>
            <person name="Refardt D."/>
            <person name="Pombert J.-F."/>
            <person name="Ebert D."/>
        </authorList>
    </citation>
    <scope>NUCLEOTIDE SEQUENCE [LARGE SCALE GENOMIC DNA]</scope>
    <source>
        <strain evidence="2 3">UGP3</strain>
        <tissue evidence="2">Spores</tissue>
    </source>
</reference>
<keyword evidence="1" id="KW-0472">Membrane</keyword>
<gene>
    <name evidence="2" type="ORF">DI09_59p10</name>
</gene>
<dbReference type="EMBL" id="JMKJ01000554">
    <property type="protein sequence ID" value="KGG50711.1"/>
    <property type="molecule type" value="Genomic_DNA"/>
</dbReference>
<feature type="transmembrane region" description="Helical" evidence="1">
    <location>
        <begin position="125"/>
        <end position="145"/>
    </location>
</feature>
<sequence>MSIFPLDSHTQMQYAASVIYSKSITFPNMIARVVINSALELFMLQIECSSDPSMASYVLSIVWCGMWYFFKSLLSELLLDLKDSNALFLLVCAMMLLSITTSIVKSSRYMPAFFKYMTSTSSFDILNGVLLFLIGLLLLAYCGVFEANSSTNFEYFSHKYILRAIARLYYFISREFKISVSKFITIDFMKIMARMNLPSGITHPILALEHFYAGVRPVFLLFDICPRFLSEFLQE</sequence>
<name>A0A098VSJ9_9MICR</name>
<dbReference type="AlphaFoldDB" id="A0A098VSJ9"/>
<keyword evidence="1" id="KW-0812">Transmembrane</keyword>
<evidence type="ECO:0000313" key="2">
    <source>
        <dbReference type="EMBL" id="KGG50711.1"/>
    </source>
</evidence>
<dbReference type="RefSeq" id="XP_013237154.1">
    <property type="nucleotide sequence ID" value="XM_013381700.1"/>
</dbReference>